<dbReference type="GO" id="GO:0009099">
    <property type="term" value="P:L-valine biosynthetic process"/>
    <property type="evidence" value="ECO:0007669"/>
    <property type="project" value="TreeGrafter"/>
</dbReference>
<evidence type="ECO:0000259" key="7">
    <source>
        <dbReference type="Pfam" id="PF02776"/>
    </source>
</evidence>
<dbReference type="GO" id="GO:0030976">
    <property type="term" value="F:thiamine pyrophosphate binding"/>
    <property type="evidence" value="ECO:0007669"/>
    <property type="project" value="InterPro"/>
</dbReference>
<name>A0A917IHW6_9MICO</name>
<dbReference type="GO" id="GO:0005948">
    <property type="term" value="C:acetolactate synthase complex"/>
    <property type="evidence" value="ECO:0007669"/>
    <property type="project" value="TreeGrafter"/>
</dbReference>
<comment type="cofactor">
    <cofactor evidence="1">
        <name>thiamine diphosphate</name>
        <dbReference type="ChEBI" id="CHEBI:58937"/>
    </cofactor>
</comment>
<dbReference type="InterPro" id="IPR045229">
    <property type="entry name" value="TPP_enz"/>
</dbReference>
<dbReference type="EMBL" id="BMJY01000014">
    <property type="protein sequence ID" value="GGH48352.1"/>
    <property type="molecule type" value="Genomic_DNA"/>
</dbReference>
<dbReference type="GO" id="GO:0003984">
    <property type="term" value="F:acetolactate synthase activity"/>
    <property type="evidence" value="ECO:0007669"/>
    <property type="project" value="TreeGrafter"/>
</dbReference>
<comment type="caution">
    <text evidence="8">The sequence shown here is derived from an EMBL/GenBank/DDBJ whole genome shotgun (WGS) entry which is preliminary data.</text>
</comment>
<dbReference type="CDD" id="cd00568">
    <property type="entry name" value="TPP_enzymes"/>
    <property type="match status" value="1"/>
</dbReference>
<gene>
    <name evidence="8" type="primary">ilvB</name>
    <name evidence="8" type="ORF">GCM10010921_25730</name>
</gene>
<dbReference type="GO" id="GO:0000287">
    <property type="term" value="F:magnesium ion binding"/>
    <property type="evidence" value="ECO:0007669"/>
    <property type="project" value="InterPro"/>
</dbReference>
<evidence type="ECO:0000313" key="8">
    <source>
        <dbReference type="EMBL" id="GGH48352.1"/>
    </source>
</evidence>
<evidence type="ECO:0000259" key="5">
    <source>
        <dbReference type="Pfam" id="PF00205"/>
    </source>
</evidence>
<dbReference type="InterPro" id="IPR029035">
    <property type="entry name" value="DHS-like_NAD/FAD-binding_dom"/>
</dbReference>
<reference evidence="8" key="2">
    <citation type="submission" date="2020-09" db="EMBL/GenBank/DDBJ databases">
        <authorList>
            <person name="Sun Q."/>
            <person name="Zhou Y."/>
        </authorList>
    </citation>
    <scope>NUCLEOTIDE SEQUENCE</scope>
    <source>
        <strain evidence="8">CGMCC 1.15794</strain>
    </source>
</reference>
<dbReference type="PANTHER" id="PTHR18968:SF13">
    <property type="entry name" value="ACETOLACTATE SYNTHASE CATALYTIC SUBUNIT, MITOCHONDRIAL"/>
    <property type="match status" value="1"/>
</dbReference>
<accession>A0A917IHW6</accession>
<dbReference type="SUPFAM" id="SSF52518">
    <property type="entry name" value="Thiamin diphosphate-binding fold (THDP-binding)"/>
    <property type="match status" value="2"/>
</dbReference>
<reference evidence="8" key="1">
    <citation type="journal article" date="2014" name="Int. J. Syst. Evol. Microbiol.">
        <title>Complete genome sequence of Corynebacterium casei LMG S-19264T (=DSM 44701T), isolated from a smear-ripened cheese.</title>
        <authorList>
            <consortium name="US DOE Joint Genome Institute (JGI-PGF)"/>
            <person name="Walter F."/>
            <person name="Albersmeier A."/>
            <person name="Kalinowski J."/>
            <person name="Ruckert C."/>
        </authorList>
    </citation>
    <scope>NUCLEOTIDE SEQUENCE</scope>
    <source>
        <strain evidence="8">CGMCC 1.15794</strain>
    </source>
</reference>
<dbReference type="Pfam" id="PF00205">
    <property type="entry name" value="TPP_enzyme_M"/>
    <property type="match status" value="1"/>
</dbReference>
<feature type="domain" description="Thiamine pyrophosphate enzyme TPP-binding" evidence="6">
    <location>
        <begin position="361"/>
        <end position="507"/>
    </location>
</feature>
<evidence type="ECO:0000256" key="1">
    <source>
        <dbReference type="ARBA" id="ARBA00001964"/>
    </source>
</evidence>
<keyword evidence="9" id="KW-1185">Reference proteome</keyword>
<dbReference type="PANTHER" id="PTHR18968">
    <property type="entry name" value="THIAMINE PYROPHOSPHATE ENZYMES"/>
    <property type="match status" value="1"/>
</dbReference>
<evidence type="ECO:0000313" key="9">
    <source>
        <dbReference type="Proteomes" id="UP000657592"/>
    </source>
</evidence>
<dbReference type="InterPro" id="IPR011766">
    <property type="entry name" value="TPP_enzyme_TPP-bd"/>
</dbReference>
<keyword evidence="3 4" id="KW-0786">Thiamine pyrophosphate</keyword>
<evidence type="ECO:0000256" key="2">
    <source>
        <dbReference type="ARBA" id="ARBA00007812"/>
    </source>
</evidence>
<evidence type="ECO:0000256" key="3">
    <source>
        <dbReference type="ARBA" id="ARBA00023052"/>
    </source>
</evidence>
<comment type="similarity">
    <text evidence="2 4">Belongs to the TPP enzyme family.</text>
</comment>
<dbReference type="InterPro" id="IPR000399">
    <property type="entry name" value="TPP-bd_CS"/>
</dbReference>
<evidence type="ECO:0000256" key="4">
    <source>
        <dbReference type="RuleBase" id="RU362132"/>
    </source>
</evidence>
<feature type="domain" description="Thiamine pyrophosphate enzyme central" evidence="5">
    <location>
        <begin position="165"/>
        <end position="298"/>
    </location>
</feature>
<dbReference type="Pfam" id="PF02776">
    <property type="entry name" value="TPP_enzyme_N"/>
    <property type="match status" value="1"/>
</dbReference>
<evidence type="ECO:0000259" key="6">
    <source>
        <dbReference type="Pfam" id="PF02775"/>
    </source>
</evidence>
<dbReference type="GO" id="GO:0050660">
    <property type="term" value="F:flavin adenine dinucleotide binding"/>
    <property type="evidence" value="ECO:0007669"/>
    <property type="project" value="TreeGrafter"/>
</dbReference>
<protein>
    <submittedName>
        <fullName evidence="8">Acetolactate synthase I/II/III large subunit</fullName>
    </submittedName>
</protein>
<dbReference type="AlphaFoldDB" id="A0A917IHW6"/>
<dbReference type="InterPro" id="IPR012000">
    <property type="entry name" value="Thiamin_PyroP_enz_cen_dom"/>
</dbReference>
<dbReference type="Proteomes" id="UP000657592">
    <property type="component" value="Unassembled WGS sequence"/>
</dbReference>
<dbReference type="Pfam" id="PF02775">
    <property type="entry name" value="TPP_enzyme_C"/>
    <property type="match status" value="1"/>
</dbReference>
<dbReference type="SUPFAM" id="SSF52467">
    <property type="entry name" value="DHS-like NAD/FAD-binding domain"/>
    <property type="match status" value="1"/>
</dbReference>
<dbReference type="Gene3D" id="3.40.50.1220">
    <property type="entry name" value="TPP-binding domain"/>
    <property type="match status" value="1"/>
</dbReference>
<dbReference type="InterPro" id="IPR012001">
    <property type="entry name" value="Thiamin_PyroP_enz_TPP-bd_dom"/>
</dbReference>
<dbReference type="InterPro" id="IPR029061">
    <property type="entry name" value="THDP-binding"/>
</dbReference>
<dbReference type="Gene3D" id="3.40.50.970">
    <property type="match status" value="2"/>
</dbReference>
<dbReference type="PROSITE" id="PS00187">
    <property type="entry name" value="TPP_ENZYMES"/>
    <property type="match status" value="1"/>
</dbReference>
<organism evidence="8 9">
    <name type="scientific">Microbacterium album</name>
    <dbReference type="NCBI Taxonomy" id="2053191"/>
    <lineage>
        <taxon>Bacteria</taxon>
        <taxon>Bacillati</taxon>
        <taxon>Actinomycetota</taxon>
        <taxon>Actinomycetes</taxon>
        <taxon>Micrococcales</taxon>
        <taxon>Microbacteriaceae</taxon>
        <taxon>Microbacterium</taxon>
    </lineage>
</organism>
<sequence length="526" mass="55226">MLGSGNFLFTDDFARHHGGRFVWVRHEASAVAAAAAYAQITGNLGVATVHQGPGVTNTLTTLTHAVRERQPVLVLAGETGRGLNVNQTIDLPRFAAAAGARVERVLLAESAIDTIARAARTALRDRIPVVVGIPTDVQNQRIEWHDPVAPPTPNAPRAVASPGDIAAVADLIEGSRRPLILAGRGAVQSGARPALEALGERIGALYATSLVANGLFAGNEYSVGVCGGFGSTLVPRVVPHADLIISFGATINQWTAFHGELIERSKVVQVDVDAAGIGQYGAARYGLVGDAAETAAALLAELERRGFSSDGFRGTELAEQVRSYDAAAEVEPAAVEGLIDPRSLCIALDEALPAERTVTYDSGHHHWWPTPFLSVPDATGFLAAQGFQSVGVALGSAIGMAEARPDRIAVVLIGDGGTLMQLGELDSLVAHGRRVVVVIFNDGIYGAEVHHFEPLGHGTEHVEFGVRDFAGVARALGATAAVVRSPEDVAQAIGEWLPNASGPLVLDSRVDPAVRSERLQEAFRQH</sequence>
<dbReference type="GO" id="GO:0009097">
    <property type="term" value="P:isoleucine biosynthetic process"/>
    <property type="evidence" value="ECO:0007669"/>
    <property type="project" value="TreeGrafter"/>
</dbReference>
<feature type="domain" description="Thiamine pyrophosphate enzyme N-terminal TPP-binding" evidence="7">
    <location>
        <begin position="3"/>
        <end position="84"/>
    </location>
</feature>
<proteinExistence type="inferred from homology"/>